<evidence type="ECO:0000256" key="4">
    <source>
        <dbReference type="ARBA" id="ARBA00023152"/>
    </source>
</evidence>
<evidence type="ECO:0000256" key="6">
    <source>
        <dbReference type="PIRSR" id="PIRSR613078-1"/>
    </source>
</evidence>
<dbReference type="GO" id="GO:0004619">
    <property type="term" value="F:phosphoglycerate mutase activity"/>
    <property type="evidence" value="ECO:0007669"/>
    <property type="project" value="UniProtKB-EC"/>
</dbReference>
<keyword evidence="4" id="KW-0324">Glycolysis</keyword>
<evidence type="ECO:0000256" key="1">
    <source>
        <dbReference type="ARBA" id="ARBA00006717"/>
    </source>
</evidence>
<evidence type="ECO:0000313" key="8">
    <source>
        <dbReference type="EMBL" id="TVT56120.1"/>
    </source>
</evidence>
<dbReference type="GO" id="GO:0006094">
    <property type="term" value="P:gluconeogenesis"/>
    <property type="evidence" value="ECO:0007669"/>
    <property type="project" value="UniProtKB-KW"/>
</dbReference>
<gene>
    <name evidence="8" type="ORF">FHK82_07515</name>
</gene>
<proteinExistence type="inferred from homology"/>
<dbReference type="PANTHER" id="PTHR11931">
    <property type="entry name" value="PHOSPHOGLYCERATE MUTASE"/>
    <property type="match status" value="1"/>
</dbReference>
<dbReference type="Pfam" id="PF00300">
    <property type="entry name" value="His_Phos_1"/>
    <property type="match status" value="1"/>
</dbReference>
<comment type="caution">
    <text evidence="8">The sequence shown here is derived from an EMBL/GenBank/DDBJ whole genome shotgun (WGS) entry which is preliminary data.</text>
</comment>
<organism evidence="8 9">
    <name type="scientific">Sedimenticola thiotaurini</name>
    <dbReference type="NCBI Taxonomy" id="1543721"/>
    <lineage>
        <taxon>Bacteria</taxon>
        <taxon>Pseudomonadati</taxon>
        <taxon>Pseudomonadota</taxon>
        <taxon>Gammaproteobacteria</taxon>
        <taxon>Chromatiales</taxon>
        <taxon>Sedimenticolaceae</taxon>
        <taxon>Sedimenticola</taxon>
    </lineage>
</organism>
<accession>A0A558D546</accession>
<evidence type="ECO:0000256" key="5">
    <source>
        <dbReference type="ARBA" id="ARBA00023235"/>
    </source>
</evidence>
<sequence>MKNTTIDLIRHGEPEGGTRFRGWKNDPLSAKGWQQMRQATAGHTPWDLIITSPLVRCSAFAEELSERTGIPVVKEDRLKEIGFGQWEGRTSDELYAESPEVLNHFWRSPAENPPPGGEPMILFQSRVESAWQDIQIHHEGRHILVVAHGGVNRFIIGKVLGIPIRNLFRMEYPFAGISRIRVEEGYARLVFHCGLLG</sequence>
<name>A0A558D546_9GAMM</name>
<dbReference type="SMART" id="SM00855">
    <property type="entry name" value="PGAM"/>
    <property type="match status" value="1"/>
</dbReference>
<evidence type="ECO:0000256" key="3">
    <source>
        <dbReference type="ARBA" id="ARBA00022432"/>
    </source>
</evidence>
<dbReference type="GO" id="GO:0006096">
    <property type="term" value="P:glycolytic process"/>
    <property type="evidence" value="ECO:0007669"/>
    <property type="project" value="UniProtKB-KW"/>
</dbReference>
<feature type="active site" description="Tele-phosphohistidine intermediate" evidence="6">
    <location>
        <position position="11"/>
    </location>
</feature>
<dbReference type="SUPFAM" id="SSF53254">
    <property type="entry name" value="Phosphoglycerate mutase-like"/>
    <property type="match status" value="1"/>
</dbReference>
<dbReference type="InterPro" id="IPR013078">
    <property type="entry name" value="His_Pase_superF_clade-1"/>
</dbReference>
<evidence type="ECO:0000256" key="7">
    <source>
        <dbReference type="PIRSR" id="PIRSR613078-2"/>
    </source>
</evidence>
<dbReference type="EMBL" id="VMRY01000026">
    <property type="protein sequence ID" value="TVT56120.1"/>
    <property type="molecule type" value="Genomic_DNA"/>
</dbReference>
<reference evidence="8 9" key="1">
    <citation type="submission" date="2019-07" db="EMBL/GenBank/DDBJ databases">
        <title>The pathways for chlorine oxyanion respiration interact through the shared metabolite chlorate.</title>
        <authorList>
            <person name="Barnum T.P."/>
            <person name="Cheng Y."/>
            <person name="Hill K.A."/>
            <person name="Lucas L.N."/>
            <person name="Carlson H.K."/>
            <person name="Coates J.D."/>
        </authorList>
    </citation>
    <scope>NUCLEOTIDE SEQUENCE [LARGE SCALE GENOMIC DNA]</scope>
    <source>
        <strain evidence="8">BK-3</strain>
    </source>
</reference>
<dbReference type="EC" id="5.4.2.11" evidence="2"/>
<evidence type="ECO:0000313" key="9">
    <source>
        <dbReference type="Proteomes" id="UP000317355"/>
    </source>
</evidence>
<feature type="active site" description="Proton donor/acceptor" evidence="6">
    <location>
        <position position="80"/>
    </location>
</feature>
<keyword evidence="3" id="KW-0312">Gluconeogenesis</keyword>
<dbReference type="PIRSF" id="PIRSF000709">
    <property type="entry name" value="6PFK_2-Ptase"/>
    <property type="match status" value="1"/>
</dbReference>
<comment type="similarity">
    <text evidence="1">Belongs to the phosphoglycerate mutase family. BPG-dependent PGAM subfamily.</text>
</comment>
<dbReference type="InterPro" id="IPR029033">
    <property type="entry name" value="His_PPase_superfam"/>
</dbReference>
<protein>
    <recommendedName>
        <fullName evidence="2">phosphoglycerate mutase (2,3-diphosphoglycerate-dependent)</fullName>
        <ecNumber evidence="2">5.4.2.11</ecNumber>
    </recommendedName>
</protein>
<dbReference type="CDD" id="cd07067">
    <property type="entry name" value="HP_PGM_like"/>
    <property type="match status" value="1"/>
</dbReference>
<keyword evidence="5" id="KW-0413">Isomerase</keyword>
<feature type="binding site" evidence="7">
    <location>
        <position position="56"/>
    </location>
    <ligand>
        <name>substrate</name>
    </ligand>
</feature>
<dbReference type="AlphaFoldDB" id="A0A558D546"/>
<dbReference type="InterPro" id="IPR005952">
    <property type="entry name" value="Phosphogly_mut1"/>
</dbReference>
<evidence type="ECO:0000256" key="2">
    <source>
        <dbReference type="ARBA" id="ARBA00012028"/>
    </source>
</evidence>
<dbReference type="Gene3D" id="3.40.50.1240">
    <property type="entry name" value="Phosphoglycerate mutase-like"/>
    <property type="match status" value="1"/>
</dbReference>
<dbReference type="Proteomes" id="UP000317355">
    <property type="component" value="Unassembled WGS sequence"/>
</dbReference>